<evidence type="ECO:0000256" key="6">
    <source>
        <dbReference type="SAM" id="Phobius"/>
    </source>
</evidence>
<feature type="region of interest" description="Disordered" evidence="5">
    <location>
        <begin position="111"/>
        <end position="142"/>
    </location>
</feature>
<keyword evidence="6" id="KW-1133">Transmembrane helix</keyword>
<evidence type="ECO:0000256" key="1">
    <source>
        <dbReference type="ARBA" id="ARBA00004196"/>
    </source>
</evidence>
<dbReference type="PANTHER" id="PTHR34820">
    <property type="entry name" value="INNER MEMBRANE PROTEIN YEBZ"/>
    <property type="match status" value="1"/>
</dbReference>
<evidence type="ECO:0000256" key="5">
    <source>
        <dbReference type="SAM" id="MobiDB-lite"/>
    </source>
</evidence>
<keyword evidence="6" id="KW-0472">Membrane</keyword>
<organism evidence="8 9">
    <name type="scientific">Nocardiopsis sediminis</name>
    <dbReference type="NCBI Taxonomy" id="1778267"/>
    <lineage>
        <taxon>Bacteria</taxon>
        <taxon>Bacillati</taxon>
        <taxon>Actinomycetota</taxon>
        <taxon>Actinomycetes</taxon>
        <taxon>Streptosporangiales</taxon>
        <taxon>Nocardiopsidaceae</taxon>
        <taxon>Nocardiopsis</taxon>
    </lineage>
</organism>
<dbReference type="Proteomes" id="UP001595847">
    <property type="component" value="Unassembled WGS sequence"/>
</dbReference>
<keyword evidence="4" id="KW-0186">Copper</keyword>
<feature type="compositionally biased region" description="Low complexity" evidence="5">
    <location>
        <begin position="111"/>
        <end position="141"/>
    </location>
</feature>
<dbReference type="InterPro" id="IPR007348">
    <property type="entry name" value="CopC_dom"/>
</dbReference>
<evidence type="ECO:0000313" key="9">
    <source>
        <dbReference type="Proteomes" id="UP001595847"/>
    </source>
</evidence>
<dbReference type="EMBL" id="JBHSBH010000020">
    <property type="protein sequence ID" value="MFC3999796.1"/>
    <property type="molecule type" value="Genomic_DNA"/>
</dbReference>
<protein>
    <submittedName>
        <fullName evidence="8">Copper resistance protein CopC</fullName>
    </submittedName>
</protein>
<keyword evidence="9" id="KW-1185">Reference proteome</keyword>
<dbReference type="InterPro" id="IPR032694">
    <property type="entry name" value="CopC/D"/>
</dbReference>
<keyword evidence="3" id="KW-0732">Signal</keyword>
<name>A0ABV8FYT1_9ACTN</name>
<dbReference type="Pfam" id="PF04234">
    <property type="entry name" value="CopC"/>
    <property type="match status" value="1"/>
</dbReference>
<dbReference type="PANTHER" id="PTHR34820:SF4">
    <property type="entry name" value="INNER MEMBRANE PROTEIN YEBZ"/>
    <property type="match status" value="1"/>
</dbReference>
<dbReference type="Gene3D" id="2.60.40.1220">
    <property type="match status" value="1"/>
</dbReference>
<evidence type="ECO:0000259" key="7">
    <source>
        <dbReference type="Pfam" id="PF04234"/>
    </source>
</evidence>
<keyword evidence="2" id="KW-0479">Metal-binding</keyword>
<evidence type="ECO:0000256" key="3">
    <source>
        <dbReference type="ARBA" id="ARBA00022729"/>
    </source>
</evidence>
<dbReference type="InterPro" id="IPR014756">
    <property type="entry name" value="Ig_E-set"/>
</dbReference>
<evidence type="ECO:0000256" key="2">
    <source>
        <dbReference type="ARBA" id="ARBA00022723"/>
    </source>
</evidence>
<dbReference type="InterPro" id="IPR014755">
    <property type="entry name" value="Cu-Rt/internalin_Ig-like"/>
</dbReference>
<evidence type="ECO:0000256" key="4">
    <source>
        <dbReference type="ARBA" id="ARBA00023008"/>
    </source>
</evidence>
<dbReference type="SUPFAM" id="SSF81296">
    <property type="entry name" value="E set domains"/>
    <property type="match status" value="1"/>
</dbReference>
<comment type="caution">
    <text evidence="8">The sequence shown here is derived from an EMBL/GenBank/DDBJ whole genome shotgun (WGS) entry which is preliminary data.</text>
</comment>
<accession>A0ABV8FYT1</accession>
<dbReference type="RefSeq" id="WP_378538532.1">
    <property type="nucleotide sequence ID" value="NZ_JBHSBH010000020.1"/>
</dbReference>
<evidence type="ECO:0000313" key="8">
    <source>
        <dbReference type="EMBL" id="MFC3999796.1"/>
    </source>
</evidence>
<reference evidence="9" key="1">
    <citation type="journal article" date="2019" name="Int. J. Syst. Evol. Microbiol.">
        <title>The Global Catalogue of Microorganisms (GCM) 10K type strain sequencing project: providing services to taxonomists for standard genome sequencing and annotation.</title>
        <authorList>
            <consortium name="The Broad Institute Genomics Platform"/>
            <consortium name="The Broad Institute Genome Sequencing Center for Infectious Disease"/>
            <person name="Wu L."/>
            <person name="Ma J."/>
        </authorList>
    </citation>
    <scope>NUCLEOTIDE SEQUENCE [LARGE SCALE GENOMIC DNA]</scope>
    <source>
        <strain evidence="9">TBRC 1826</strain>
    </source>
</reference>
<comment type="subcellular location">
    <subcellularLocation>
        <location evidence="1">Cell envelope</location>
    </subcellularLocation>
</comment>
<keyword evidence="6" id="KW-0812">Transmembrane</keyword>
<feature type="domain" description="CopC" evidence="7">
    <location>
        <begin position="14"/>
        <end position="106"/>
    </location>
</feature>
<feature type="transmembrane region" description="Helical" evidence="6">
    <location>
        <begin position="154"/>
        <end position="176"/>
    </location>
</feature>
<sequence length="195" mass="19179">MLLAGALAPSAFAHNTLIASSPEDGAELDTAPDEVTLTFNTSVGEGGNAIVVTGPDGTTYEDGDVTIDGPDASIALTAPEEAGEYTVAYRIISADGHPLEDQITYTLSEEAVPEESAAAEEPSPSSDGAATDSGDGADASPVARNEVADDPMSALGPVGGVVAAIAAIAVVAILVVRMRNRPGGGGNGGDGNSGA</sequence>
<proteinExistence type="predicted"/>
<gene>
    <name evidence="8" type="ORF">ACFOVU_28035</name>
</gene>